<evidence type="ECO:0000256" key="1">
    <source>
        <dbReference type="SAM" id="MobiDB-lite"/>
    </source>
</evidence>
<organism evidence="2 3">
    <name type="scientific">Williamsia deligens</name>
    <dbReference type="NCBI Taxonomy" id="321325"/>
    <lineage>
        <taxon>Bacteria</taxon>
        <taxon>Bacillati</taxon>
        <taxon>Actinomycetota</taxon>
        <taxon>Actinomycetes</taxon>
        <taxon>Mycobacteriales</taxon>
        <taxon>Nocardiaceae</taxon>
        <taxon>Williamsia</taxon>
    </lineage>
</organism>
<evidence type="ECO:0000313" key="2">
    <source>
        <dbReference type="EMBL" id="MFD0928112.1"/>
    </source>
</evidence>
<dbReference type="EMBL" id="JBHTIL010000009">
    <property type="protein sequence ID" value="MFD0928112.1"/>
    <property type="molecule type" value="Genomic_DNA"/>
</dbReference>
<name>A0ABW3GCM3_9NOCA</name>
<dbReference type="RefSeq" id="WP_253649243.1">
    <property type="nucleotide sequence ID" value="NZ_BAAAMO010000012.1"/>
</dbReference>
<feature type="region of interest" description="Disordered" evidence="1">
    <location>
        <begin position="166"/>
        <end position="235"/>
    </location>
</feature>
<protein>
    <submittedName>
        <fullName evidence="2">Uncharacterized protein</fullName>
    </submittedName>
</protein>
<gene>
    <name evidence="2" type="ORF">ACFQ04_20455</name>
</gene>
<keyword evidence="3" id="KW-1185">Reference proteome</keyword>
<reference evidence="3" key="1">
    <citation type="journal article" date="2019" name="Int. J. Syst. Evol. Microbiol.">
        <title>The Global Catalogue of Microorganisms (GCM) 10K type strain sequencing project: providing services to taxonomists for standard genome sequencing and annotation.</title>
        <authorList>
            <consortium name="The Broad Institute Genomics Platform"/>
            <consortium name="The Broad Institute Genome Sequencing Center for Infectious Disease"/>
            <person name="Wu L."/>
            <person name="Ma J."/>
        </authorList>
    </citation>
    <scope>NUCLEOTIDE SEQUENCE [LARGE SCALE GENOMIC DNA]</scope>
    <source>
        <strain evidence="3">CCUG 50873</strain>
    </source>
</reference>
<dbReference type="Proteomes" id="UP001597068">
    <property type="component" value="Unassembled WGS sequence"/>
</dbReference>
<feature type="compositionally biased region" description="Gly residues" evidence="1">
    <location>
        <begin position="198"/>
        <end position="235"/>
    </location>
</feature>
<comment type="caution">
    <text evidence="2">The sequence shown here is derived from an EMBL/GenBank/DDBJ whole genome shotgun (WGS) entry which is preliminary data.</text>
</comment>
<sequence>MPAKSNTVDLEDGRRIVRWVFDGTEGDYTWTKPVADSGFVVSYHRVAVINGGRRDSGVGSSSPEGAFGGLGGGWQERFYADSELAATVAVHVGRGADYQGTSFDPSSYPETVSSFGSLSGINGSNLIVYRDGTAGLSPNAPGRGGQGGGSFRTGSSNAIVTTFGRPGESSAVARGGDVAPYIDGNSGQSAPTDPVNYSGGGGGGGGSGTGQSTGTAFGGSDGGSPGGGAGGQGGILPGAQMSPGYIGKGGIGGVCVWTYMSRLPSTTV</sequence>
<evidence type="ECO:0000313" key="3">
    <source>
        <dbReference type="Proteomes" id="UP001597068"/>
    </source>
</evidence>
<proteinExistence type="predicted"/>
<accession>A0ABW3GCM3</accession>